<organism evidence="2 3">
    <name type="scientific">Caerostris extrusa</name>
    <name type="common">Bark spider</name>
    <name type="synonym">Caerostris bankana</name>
    <dbReference type="NCBI Taxonomy" id="172846"/>
    <lineage>
        <taxon>Eukaryota</taxon>
        <taxon>Metazoa</taxon>
        <taxon>Ecdysozoa</taxon>
        <taxon>Arthropoda</taxon>
        <taxon>Chelicerata</taxon>
        <taxon>Arachnida</taxon>
        <taxon>Araneae</taxon>
        <taxon>Araneomorphae</taxon>
        <taxon>Entelegynae</taxon>
        <taxon>Araneoidea</taxon>
        <taxon>Araneidae</taxon>
        <taxon>Caerostris</taxon>
    </lineage>
</organism>
<dbReference type="PANTHER" id="PTHR47417:SF1">
    <property type="entry name" value="SMR DOMAIN-CONTAINING PROTEIN YPL199C"/>
    <property type="match status" value="1"/>
</dbReference>
<dbReference type="InterPro" id="IPR053020">
    <property type="entry name" value="Smr_domain_protein"/>
</dbReference>
<dbReference type="Pfam" id="PF01713">
    <property type="entry name" value="Smr"/>
    <property type="match status" value="1"/>
</dbReference>
<protein>
    <recommendedName>
        <fullName evidence="1">Smr domain-containing protein</fullName>
    </recommendedName>
</protein>
<evidence type="ECO:0000259" key="1">
    <source>
        <dbReference type="PROSITE" id="PS50828"/>
    </source>
</evidence>
<comment type="caution">
    <text evidence="2">The sequence shown here is derived from an EMBL/GenBank/DDBJ whole genome shotgun (WGS) entry which is preliminary data.</text>
</comment>
<name>A0AAV4U2G4_CAEEX</name>
<reference evidence="2 3" key="1">
    <citation type="submission" date="2021-06" db="EMBL/GenBank/DDBJ databases">
        <title>Caerostris extrusa draft genome.</title>
        <authorList>
            <person name="Kono N."/>
            <person name="Arakawa K."/>
        </authorList>
    </citation>
    <scope>NUCLEOTIDE SEQUENCE [LARGE SCALE GENOMIC DNA]</scope>
</reference>
<sequence>MRTLVSSTVDLHGLHDNKAIAILQGRFKADSNTNYFKVITGKGNHSRYQIPILRNAVERFCMEKNYVKLVSSTVDLHGLHDKMRPLQFFKDVLKQIPTLITLKLSQAKETIPLSNSHSEECSGKILHGKELCVSTHYLLSVGEID</sequence>
<dbReference type="PROSITE" id="PS50828">
    <property type="entry name" value="SMR"/>
    <property type="match status" value="1"/>
</dbReference>
<evidence type="ECO:0000313" key="2">
    <source>
        <dbReference type="EMBL" id="GIY51937.1"/>
    </source>
</evidence>
<dbReference type="AlphaFoldDB" id="A0AAV4U2G4"/>
<feature type="domain" description="Smr" evidence="1">
    <location>
        <begin position="9"/>
        <end position="68"/>
    </location>
</feature>
<gene>
    <name evidence="2" type="ORF">CEXT_471481</name>
</gene>
<evidence type="ECO:0000313" key="3">
    <source>
        <dbReference type="Proteomes" id="UP001054945"/>
    </source>
</evidence>
<dbReference type="Proteomes" id="UP001054945">
    <property type="component" value="Unassembled WGS sequence"/>
</dbReference>
<accession>A0AAV4U2G4</accession>
<dbReference type="PANTHER" id="PTHR47417">
    <property type="entry name" value="SMR DOMAIN-CONTAINING PROTEIN YPL199C"/>
    <property type="match status" value="1"/>
</dbReference>
<dbReference type="Gene3D" id="3.30.1370.110">
    <property type="match status" value="1"/>
</dbReference>
<dbReference type="SUPFAM" id="SSF160443">
    <property type="entry name" value="SMR domain-like"/>
    <property type="match status" value="1"/>
</dbReference>
<proteinExistence type="predicted"/>
<dbReference type="InterPro" id="IPR002625">
    <property type="entry name" value="Smr_dom"/>
</dbReference>
<dbReference type="EMBL" id="BPLR01012176">
    <property type="protein sequence ID" value="GIY51937.1"/>
    <property type="molecule type" value="Genomic_DNA"/>
</dbReference>
<dbReference type="InterPro" id="IPR036063">
    <property type="entry name" value="Smr_dom_sf"/>
</dbReference>
<keyword evidence="3" id="KW-1185">Reference proteome</keyword>